<dbReference type="Pfam" id="PF00156">
    <property type="entry name" value="Pribosyltran"/>
    <property type="match status" value="1"/>
</dbReference>
<evidence type="ECO:0000256" key="5">
    <source>
        <dbReference type="ARBA" id="ARBA00008391"/>
    </source>
</evidence>
<evidence type="ECO:0000256" key="7">
    <source>
        <dbReference type="ARBA" id="ARBA00022490"/>
    </source>
</evidence>
<evidence type="ECO:0000259" key="12">
    <source>
        <dbReference type="Pfam" id="PF00156"/>
    </source>
</evidence>
<keyword evidence="10 11" id="KW-0660">Purine salvage</keyword>
<dbReference type="InterPro" id="IPR029057">
    <property type="entry name" value="PRTase-like"/>
</dbReference>
<dbReference type="EMBL" id="QICA01000007">
    <property type="protein sequence ID" value="RNL38287.1"/>
    <property type="molecule type" value="Genomic_DNA"/>
</dbReference>
<evidence type="ECO:0000256" key="1">
    <source>
        <dbReference type="ARBA" id="ARBA00000868"/>
    </source>
</evidence>
<protein>
    <recommendedName>
        <fullName evidence="6 11">Adenine phosphoribosyltransferase</fullName>
        <shortName evidence="11">APRT</shortName>
        <ecNumber evidence="6 11">2.4.2.7</ecNumber>
    </recommendedName>
</protein>
<keyword evidence="7 11" id="KW-0963">Cytoplasm</keyword>
<comment type="similarity">
    <text evidence="5 11">Belongs to the purine/pyrimidine phosphoribosyltransferase family.</text>
</comment>
<dbReference type="PANTHER" id="PTHR32315">
    <property type="entry name" value="ADENINE PHOSPHORIBOSYLTRANSFERASE"/>
    <property type="match status" value="1"/>
</dbReference>
<sequence length="175" mass="18462">MRPYEELIVDIPNYPKPGVVFKDLTPAFADADAFAAMVDDLAAHFADRGITKVVGAEARGFIVGAAVALRLGAGFVPCRKPGKLPRTVLRESYALEYGTDVLEIHADALTSDDVVLIVDDLVATGGTTTAMVRLVRASGARLAGLGFVMELAFLNPRAAIAAETDAEVFSLVAVE</sequence>
<dbReference type="AlphaFoldDB" id="A0A3N0ATS2"/>
<dbReference type="NCBIfam" id="NF002636">
    <property type="entry name" value="PRK02304.1-5"/>
    <property type="match status" value="1"/>
</dbReference>
<dbReference type="GO" id="GO:0044209">
    <property type="term" value="P:AMP salvage"/>
    <property type="evidence" value="ECO:0007669"/>
    <property type="project" value="UniProtKB-UniRule"/>
</dbReference>
<comment type="function">
    <text evidence="2 11">Catalyzes a salvage reaction resulting in the formation of AMP, that is energically less costly than de novo synthesis.</text>
</comment>
<dbReference type="RefSeq" id="WP_117283826.1">
    <property type="nucleotide sequence ID" value="NZ_JAMTCE010000008.1"/>
</dbReference>
<keyword evidence="8 11" id="KW-0328">Glycosyltransferase</keyword>
<name>A0A3N0ATS2_9ACTN</name>
<dbReference type="Gene3D" id="3.40.50.2020">
    <property type="match status" value="1"/>
</dbReference>
<dbReference type="EC" id="2.4.2.7" evidence="6 11"/>
<organism evidence="13 14">
    <name type="scientific">Adlercreutzia equolifaciens subsp. celatus DSM 18785</name>
    <dbReference type="NCBI Taxonomy" id="1121021"/>
    <lineage>
        <taxon>Bacteria</taxon>
        <taxon>Bacillati</taxon>
        <taxon>Actinomycetota</taxon>
        <taxon>Coriobacteriia</taxon>
        <taxon>Eggerthellales</taxon>
        <taxon>Eggerthellaceae</taxon>
        <taxon>Adlercreutzia</taxon>
    </lineage>
</organism>
<evidence type="ECO:0000256" key="8">
    <source>
        <dbReference type="ARBA" id="ARBA00022676"/>
    </source>
</evidence>
<dbReference type="GO" id="GO:0003999">
    <property type="term" value="F:adenine phosphoribosyltransferase activity"/>
    <property type="evidence" value="ECO:0007669"/>
    <property type="project" value="UniProtKB-UniRule"/>
</dbReference>
<dbReference type="InterPro" id="IPR000836">
    <property type="entry name" value="PRTase_dom"/>
</dbReference>
<reference evidence="13 14" key="1">
    <citation type="journal article" date="2019" name="Microbiol. Resour. Announc.">
        <title>Draft Genome Sequences of Type Strains of Gordonibacter faecihominis, Paraeggerthella hongkongensis, Parvibacter caecicola,Slackia equolifaciens, Slackia faecicanis, and Slackia isoflavoniconvertens.</title>
        <authorList>
            <person name="Danylec N."/>
            <person name="Stoll D.A."/>
            <person name="Dotsch A."/>
            <person name="Huch M."/>
        </authorList>
    </citation>
    <scope>NUCLEOTIDE SEQUENCE [LARGE SCALE GENOMIC DNA]</scope>
    <source>
        <strain evidence="13 14">DSM 18785</strain>
    </source>
</reference>
<accession>A0A3N0ATS2</accession>
<dbReference type="NCBIfam" id="TIGR01090">
    <property type="entry name" value="apt"/>
    <property type="match status" value="1"/>
</dbReference>
<dbReference type="GO" id="GO:0016208">
    <property type="term" value="F:AMP binding"/>
    <property type="evidence" value="ECO:0007669"/>
    <property type="project" value="TreeGrafter"/>
</dbReference>
<evidence type="ECO:0000256" key="6">
    <source>
        <dbReference type="ARBA" id="ARBA00011893"/>
    </source>
</evidence>
<comment type="pathway">
    <text evidence="4 11">Purine metabolism; AMP biosynthesis via salvage pathway; AMP from adenine: step 1/1.</text>
</comment>
<dbReference type="FunFam" id="3.40.50.2020:FF:000021">
    <property type="entry name" value="Adenine phosphoribosyltransferase"/>
    <property type="match status" value="1"/>
</dbReference>
<dbReference type="GO" id="GO:0006166">
    <property type="term" value="P:purine ribonucleoside salvage"/>
    <property type="evidence" value="ECO:0007669"/>
    <property type="project" value="UniProtKB-UniRule"/>
</dbReference>
<evidence type="ECO:0000313" key="14">
    <source>
        <dbReference type="Proteomes" id="UP000278327"/>
    </source>
</evidence>
<dbReference type="GO" id="GO:0005737">
    <property type="term" value="C:cytoplasm"/>
    <property type="evidence" value="ECO:0007669"/>
    <property type="project" value="UniProtKB-SubCell"/>
</dbReference>
<dbReference type="CDD" id="cd06223">
    <property type="entry name" value="PRTases_typeI"/>
    <property type="match status" value="1"/>
</dbReference>
<dbReference type="GO" id="GO:0002055">
    <property type="term" value="F:adenine binding"/>
    <property type="evidence" value="ECO:0007669"/>
    <property type="project" value="TreeGrafter"/>
</dbReference>
<feature type="domain" description="Phosphoribosyltransferase" evidence="12">
    <location>
        <begin position="33"/>
        <end position="146"/>
    </location>
</feature>
<evidence type="ECO:0000256" key="2">
    <source>
        <dbReference type="ARBA" id="ARBA00003968"/>
    </source>
</evidence>
<comment type="subcellular location">
    <subcellularLocation>
        <location evidence="3 11">Cytoplasm</location>
    </subcellularLocation>
</comment>
<gene>
    <name evidence="11" type="primary">apt</name>
    <name evidence="13" type="ORF">DMP10_05040</name>
</gene>
<evidence type="ECO:0000256" key="3">
    <source>
        <dbReference type="ARBA" id="ARBA00004496"/>
    </source>
</evidence>
<evidence type="ECO:0000313" key="13">
    <source>
        <dbReference type="EMBL" id="RNL38287.1"/>
    </source>
</evidence>
<keyword evidence="14" id="KW-1185">Reference proteome</keyword>
<proteinExistence type="inferred from homology"/>
<dbReference type="UniPathway" id="UPA00588">
    <property type="reaction ID" value="UER00646"/>
</dbReference>
<evidence type="ECO:0000256" key="9">
    <source>
        <dbReference type="ARBA" id="ARBA00022679"/>
    </source>
</evidence>
<comment type="subunit">
    <text evidence="11">Homodimer.</text>
</comment>
<dbReference type="InterPro" id="IPR050054">
    <property type="entry name" value="UPRTase/APRTase"/>
</dbReference>
<comment type="catalytic activity">
    <reaction evidence="1 11">
        <text>AMP + diphosphate = 5-phospho-alpha-D-ribose 1-diphosphate + adenine</text>
        <dbReference type="Rhea" id="RHEA:16609"/>
        <dbReference type="ChEBI" id="CHEBI:16708"/>
        <dbReference type="ChEBI" id="CHEBI:33019"/>
        <dbReference type="ChEBI" id="CHEBI:58017"/>
        <dbReference type="ChEBI" id="CHEBI:456215"/>
        <dbReference type="EC" id="2.4.2.7"/>
    </reaction>
</comment>
<dbReference type="PANTHER" id="PTHR32315:SF3">
    <property type="entry name" value="ADENINE PHOSPHORIBOSYLTRANSFERASE"/>
    <property type="match status" value="1"/>
</dbReference>
<evidence type="ECO:0000256" key="4">
    <source>
        <dbReference type="ARBA" id="ARBA00004659"/>
    </source>
</evidence>
<dbReference type="InterPro" id="IPR005764">
    <property type="entry name" value="Ade_phspho_trans"/>
</dbReference>
<dbReference type="Proteomes" id="UP000278327">
    <property type="component" value="Unassembled WGS sequence"/>
</dbReference>
<comment type="caution">
    <text evidence="13">The sequence shown here is derived from an EMBL/GenBank/DDBJ whole genome shotgun (WGS) entry which is preliminary data.</text>
</comment>
<dbReference type="NCBIfam" id="NF002634">
    <property type="entry name" value="PRK02304.1-3"/>
    <property type="match status" value="1"/>
</dbReference>
<keyword evidence="9 11" id="KW-0808">Transferase</keyword>
<dbReference type="SUPFAM" id="SSF53271">
    <property type="entry name" value="PRTase-like"/>
    <property type="match status" value="1"/>
</dbReference>
<evidence type="ECO:0000256" key="11">
    <source>
        <dbReference type="HAMAP-Rule" id="MF_00004"/>
    </source>
</evidence>
<dbReference type="HAMAP" id="MF_00004">
    <property type="entry name" value="Aden_phosphoribosyltr"/>
    <property type="match status" value="1"/>
</dbReference>
<evidence type="ECO:0000256" key="10">
    <source>
        <dbReference type="ARBA" id="ARBA00022726"/>
    </source>
</evidence>
<dbReference type="GO" id="GO:0006168">
    <property type="term" value="P:adenine salvage"/>
    <property type="evidence" value="ECO:0007669"/>
    <property type="project" value="InterPro"/>
</dbReference>